<comment type="similarity">
    <text evidence="3">Belongs to the methyl-accepting chemotaxis (MCP) protein family.</text>
</comment>
<dbReference type="InterPro" id="IPR047347">
    <property type="entry name" value="YvaQ-like_sensor"/>
</dbReference>
<evidence type="ECO:0000256" key="3">
    <source>
        <dbReference type="ARBA" id="ARBA00029447"/>
    </source>
</evidence>
<proteinExistence type="inferred from homology"/>
<dbReference type="Gene3D" id="6.10.340.10">
    <property type="match status" value="1"/>
</dbReference>
<dbReference type="OrthoDB" id="5441488at2"/>
<feature type="domain" description="HAMP" evidence="7">
    <location>
        <begin position="212"/>
        <end position="264"/>
    </location>
</feature>
<reference evidence="8 9" key="1">
    <citation type="submission" date="2015-05" db="EMBL/GenBank/DDBJ databases">
        <authorList>
            <person name="Tang B."/>
            <person name="Yu Y."/>
        </authorList>
    </citation>
    <scope>NUCLEOTIDE SEQUENCE [LARGE SCALE GENOMIC DNA]</scope>
    <source>
        <strain evidence="8 9">DSM 7029</strain>
    </source>
</reference>
<dbReference type="GO" id="GO:0005886">
    <property type="term" value="C:plasma membrane"/>
    <property type="evidence" value="ECO:0007669"/>
    <property type="project" value="TreeGrafter"/>
</dbReference>
<dbReference type="CDD" id="cd06225">
    <property type="entry name" value="HAMP"/>
    <property type="match status" value="1"/>
</dbReference>
<dbReference type="Gene3D" id="1.10.287.950">
    <property type="entry name" value="Methyl-accepting chemotaxis protein"/>
    <property type="match status" value="1"/>
</dbReference>
<keyword evidence="9" id="KW-1185">Reference proteome</keyword>
<gene>
    <name evidence="8" type="ORF">AAW51_4233</name>
</gene>
<evidence type="ECO:0000256" key="2">
    <source>
        <dbReference type="ARBA" id="ARBA00022481"/>
    </source>
</evidence>
<evidence type="ECO:0000256" key="5">
    <source>
        <dbReference type="SAM" id="Phobius"/>
    </source>
</evidence>
<dbReference type="SMART" id="SM00304">
    <property type="entry name" value="HAMP"/>
    <property type="match status" value="1"/>
</dbReference>
<keyword evidence="2" id="KW-0488">Methylation</keyword>
<dbReference type="SUPFAM" id="SSF58104">
    <property type="entry name" value="Methyl-accepting chemotaxis protein (MCP) signaling domain"/>
    <property type="match status" value="1"/>
</dbReference>
<feature type="domain" description="Methyl-accepting transducer" evidence="6">
    <location>
        <begin position="269"/>
        <end position="498"/>
    </location>
</feature>
<name>A0A0G3BN95_9BURK</name>
<dbReference type="EMBL" id="CP011371">
    <property type="protein sequence ID" value="AKJ30924.1"/>
    <property type="molecule type" value="Genomic_DNA"/>
</dbReference>
<dbReference type="PROSITE" id="PS50885">
    <property type="entry name" value="HAMP"/>
    <property type="match status" value="1"/>
</dbReference>
<keyword evidence="5" id="KW-0472">Membrane</keyword>
<dbReference type="STRING" id="413882.AAW51_4233"/>
<evidence type="ECO:0000313" key="9">
    <source>
        <dbReference type="Proteomes" id="UP000035352"/>
    </source>
</evidence>
<evidence type="ECO:0000256" key="1">
    <source>
        <dbReference type="ARBA" id="ARBA00004370"/>
    </source>
</evidence>
<dbReference type="InterPro" id="IPR003660">
    <property type="entry name" value="HAMP_dom"/>
</dbReference>
<dbReference type="PANTHER" id="PTHR43531">
    <property type="entry name" value="PROTEIN ICFG"/>
    <property type="match status" value="1"/>
</dbReference>
<dbReference type="RefSeq" id="WP_047198129.1">
    <property type="nucleotide sequence ID" value="NZ_CP011371.1"/>
</dbReference>
<comment type="subcellular location">
    <subcellularLocation>
        <location evidence="1">Membrane</location>
    </subcellularLocation>
</comment>
<dbReference type="GO" id="GO:0004888">
    <property type="term" value="F:transmembrane signaling receptor activity"/>
    <property type="evidence" value="ECO:0007669"/>
    <property type="project" value="InterPro"/>
</dbReference>
<organism evidence="8 9">
    <name type="scientific">Caldimonas brevitalea</name>
    <dbReference type="NCBI Taxonomy" id="413882"/>
    <lineage>
        <taxon>Bacteria</taxon>
        <taxon>Pseudomonadati</taxon>
        <taxon>Pseudomonadota</taxon>
        <taxon>Betaproteobacteria</taxon>
        <taxon>Burkholderiales</taxon>
        <taxon>Sphaerotilaceae</taxon>
        <taxon>Caldimonas</taxon>
    </lineage>
</organism>
<dbReference type="Pfam" id="PF12729">
    <property type="entry name" value="4HB_MCP_1"/>
    <property type="match status" value="1"/>
</dbReference>
<evidence type="ECO:0000256" key="4">
    <source>
        <dbReference type="PROSITE-ProRule" id="PRU00284"/>
    </source>
</evidence>
<keyword evidence="8" id="KW-0675">Receptor</keyword>
<dbReference type="InterPro" id="IPR051310">
    <property type="entry name" value="MCP_chemotaxis"/>
</dbReference>
<keyword evidence="5" id="KW-0812">Transmembrane</keyword>
<dbReference type="FunFam" id="1.10.287.950:FF:000001">
    <property type="entry name" value="Methyl-accepting chemotaxis sensory transducer"/>
    <property type="match status" value="1"/>
</dbReference>
<accession>A0A0G3BN95</accession>
<evidence type="ECO:0000259" key="7">
    <source>
        <dbReference type="PROSITE" id="PS50885"/>
    </source>
</evidence>
<dbReference type="PRINTS" id="PR00260">
    <property type="entry name" value="CHEMTRNSDUCR"/>
</dbReference>
<evidence type="ECO:0000259" key="6">
    <source>
        <dbReference type="PROSITE" id="PS50111"/>
    </source>
</evidence>
<feature type="transmembrane region" description="Helical" evidence="5">
    <location>
        <begin position="12"/>
        <end position="34"/>
    </location>
</feature>
<sequence length="513" mass="54438">MSITNLKIGSRLALAFSVVIALLLVILGVGVSVLGQLSSAMDSAVDDRYAQIAMSNTIKSMGDKGALTIGRLLLSSTPEQAKKYMDEYALIRKANTENLAKLEKMVHSPETKAIFEEQSKARKEYGVVVRKVFDLIAKDQREEALAVYQNEMPGPQARYYALIDKMVDHQAQNMTTAAAEARNSASQAKIQMVLASLVAMLLGAGTAFYITRSITRPIQRAIGLAESVAAGDLTHRVQVEGKDEVARLINALQHMVQSLHGIVSQVRTGADTIAGAAHEVSQGNLDLSSRTEQQAGALQQTASAMEQLTSAVKLSADGASEASKSAVSASQIAAQGGQVVGQVIDTMGSIATSSKRIVEIIDVIDGIAFQTNILALNAAVEAARAGEQGRGFAVVAGEVRSLAQRSAHAAKEIKTLIDASVEQVDKGSKMVEEAGATMDQVVTSIQQVSSIVAEISASSREQSLGIEQVNATILQMDDATQKNARMVEQGTASARAMHDQAKQLTDMVRTFAL</sequence>
<evidence type="ECO:0000313" key="8">
    <source>
        <dbReference type="EMBL" id="AKJ30924.1"/>
    </source>
</evidence>
<dbReference type="AlphaFoldDB" id="A0A0G3BN95"/>
<dbReference type="InterPro" id="IPR004089">
    <property type="entry name" value="MCPsignal_dom"/>
</dbReference>
<keyword evidence="5" id="KW-1133">Transmembrane helix</keyword>
<dbReference type="PATRIC" id="fig|413882.6.peg.4426"/>
<dbReference type="Pfam" id="PF00015">
    <property type="entry name" value="MCPsignal"/>
    <property type="match status" value="1"/>
</dbReference>
<dbReference type="CDD" id="cd11386">
    <property type="entry name" value="MCP_signal"/>
    <property type="match status" value="1"/>
</dbReference>
<dbReference type="PROSITE" id="PS50111">
    <property type="entry name" value="CHEMOTAXIS_TRANSDUC_2"/>
    <property type="match status" value="1"/>
</dbReference>
<dbReference type="GO" id="GO:0006935">
    <property type="term" value="P:chemotaxis"/>
    <property type="evidence" value="ECO:0007669"/>
    <property type="project" value="InterPro"/>
</dbReference>
<dbReference type="SMART" id="SM00283">
    <property type="entry name" value="MA"/>
    <property type="match status" value="1"/>
</dbReference>
<dbReference type="PANTHER" id="PTHR43531:SF14">
    <property type="entry name" value="METHYL-ACCEPTING CHEMOTAXIS PROTEIN I-RELATED"/>
    <property type="match status" value="1"/>
</dbReference>
<dbReference type="InterPro" id="IPR024478">
    <property type="entry name" value="HlyB_4HB_MCP"/>
</dbReference>
<protein>
    <submittedName>
        <fullName evidence="8">Methyl-accepting chemotaxis protein I serine chemoreceptor protein</fullName>
    </submittedName>
</protein>
<keyword evidence="4" id="KW-0807">Transducer</keyword>
<dbReference type="CDD" id="cd19411">
    <property type="entry name" value="MCP2201-like_sensor"/>
    <property type="match status" value="1"/>
</dbReference>
<dbReference type="InterPro" id="IPR004090">
    <property type="entry name" value="Chemotax_Me-accpt_rcpt"/>
</dbReference>
<dbReference type="Proteomes" id="UP000035352">
    <property type="component" value="Chromosome"/>
</dbReference>
<dbReference type="GO" id="GO:0007165">
    <property type="term" value="P:signal transduction"/>
    <property type="evidence" value="ECO:0007669"/>
    <property type="project" value="UniProtKB-KW"/>
</dbReference>
<dbReference type="KEGG" id="pbh:AAW51_4233"/>
<dbReference type="Pfam" id="PF00672">
    <property type="entry name" value="HAMP"/>
    <property type="match status" value="1"/>
</dbReference>